<dbReference type="Pfam" id="PF13756">
    <property type="entry name" value="Stimulus_sens_1"/>
    <property type="match status" value="1"/>
</dbReference>
<evidence type="ECO:0000256" key="1">
    <source>
        <dbReference type="ARBA" id="ARBA00000085"/>
    </source>
</evidence>
<evidence type="ECO:0000256" key="8">
    <source>
        <dbReference type="ARBA" id="ARBA00022989"/>
    </source>
</evidence>
<dbReference type="PRINTS" id="PR00344">
    <property type="entry name" value="BCTRLSENSOR"/>
</dbReference>
<evidence type="ECO:0000256" key="2">
    <source>
        <dbReference type="ARBA" id="ARBA00004370"/>
    </source>
</evidence>
<evidence type="ECO:0000256" key="12">
    <source>
        <dbReference type="SAM" id="Phobius"/>
    </source>
</evidence>
<comment type="caution">
    <text evidence="15">The sequence shown here is derived from an EMBL/GenBank/DDBJ whole genome shotgun (WGS) entry which is preliminary data.</text>
</comment>
<dbReference type="CDD" id="cd00082">
    <property type="entry name" value="HisKA"/>
    <property type="match status" value="1"/>
</dbReference>
<dbReference type="SMART" id="SM00388">
    <property type="entry name" value="HisKA"/>
    <property type="match status" value="1"/>
</dbReference>
<accession>A0ABS3F2K9</accession>
<dbReference type="EC" id="2.7.13.3" evidence="3"/>
<evidence type="ECO:0000256" key="10">
    <source>
        <dbReference type="ARBA" id="ARBA00023136"/>
    </source>
</evidence>
<organism evidence="15 16">
    <name type="scientific">Sneathiella sedimenti</name>
    <dbReference type="NCBI Taxonomy" id="2816034"/>
    <lineage>
        <taxon>Bacteria</taxon>
        <taxon>Pseudomonadati</taxon>
        <taxon>Pseudomonadota</taxon>
        <taxon>Alphaproteobacteria</taxon>
        <taxon>Sneathiellales</taxon>
        <taxon>Sneathiellaceae</taxon>
        <taxon>Sneathiella</taxon>
    </lineage>
</organism>
<feature type="transmembrane region" description="Helical" evidence="12">
    <location>
        <begin position="252"/>
        <end position="273"/>
    </location>
</feature>
<feature type="domain" description="Histidine kinase" evidence="13">
    <location>
        <begin position="337"/>
        <end position="556"/>
    </location>
</feature>
<dbReference type="Gene3D" id="1.10.287.130">
    <property type="match status" value="1"/>
</dbReference>
<keyword evidence="9" id="KW-0902">Two-component regulatory system</keyword>
<feature type="domain" description="HAMP" evidence="14">
    <location>
        <begin position="274"/>
        <end position="329"/>
    </location>
</feature>
<name>A0ABS3F2K9_9PROT</name>
<dbReference type="PROSITE" id="PS50885">
    <property type="entry name" value="HAMP"/>
    <property type="match status" value="1"/>
</dbReference>
<dbReference type="InterPro" id="IPR036890">
    <property type="entry name" value="HATPase_C_sf"/>
</dbReference>
<evidence type="ECO:0000313" key="16">
    <source>
        <dbReference type="Proteomes" id="UP000664761"/>
    </source>
</evidence>
<dbReference type="SUPFAM" id="SSF47384">
    <property type="entry name" value="Homodimeric domain of signal transducing histidine kinase"/>
    <property type="match status" value="1"/>
</dbReference>
<protein>
    <recommendedName>
        <fullName evidence="3">histidine kinase</fullName>
        <ecNumber evidence="3">2.7.13.3</ecNumber>
    </recommendedName>
</protein>
<dbReference type="Gene3D" id="6.10.340.10">
    <property type="match status" value="1"/>
</dbReference>
<keyword evidence="8 12" id="KW-1133">Transmembrane helix</keyword>
<keyword evidence="16" id="KW-1185">Reference proteome</keyword>
<feature type="region of interest" description="Disordered" evidence="11">
    <location>
        <begin position="1"/>
        <end position="27"/>
    </location>
</feature>
<dbReference type="InterPro" id="IPR025919">
    <property type="entry name" value="Stimulus_sens_dom"/>
</dbReference>
<dbReference type="InterPro" id="IPR003661">
    <property type="entry name" value="HisK_dim/P_dom"/>
</dbReference>
<proteinExistence type="predicted"/>
<dbReference type="Pfam" id="PF02518">
    <property type="entry name" value="HATPase_c"/>
    <property type="match status" value="1"/>
</dbReference>
<gene>
    <name evidence="15" type="ORF">J0X12_03660</name>
</gene>
<evidence type="ECO:0000256" key="9">
    <source>
        <dbReference type="ARBA" id="ARBA00023012"/>
    </source>
</evidence>
<dbReference type="CDD" id="cd06225">
    <property type="entry name" value="HAMP"/>
    <property type="match status" value="1"/>
</dbReference>
<dbReference type="Pfam" id="PF00512">
    <property type="entry name" value="HisKA"/>
    <property type="match status" value="1"/>
</dbReference>
<evidence type="ECO:0000256" key="7">
    <source>
        <dbReference type="ARBA" id="ARBA00022777"/>
    </source>
</evidence>
<dbReference type="InterPro" id="IPR025908">
    <property type="entry name" value="Sensor_TM1"/>
</dbReference>
<evidence type="ECO:0000256" key="4">
    <source>
        <dbReference type="ARBA" id="ARBA00022553"/>
    </source>
</evidence>
<dbReference type="RefSeq" id="WP_207042377.1">
    <property type="nucleotide sequence ID" value="NZ_JAFLNC010000001.1"/>
</dbReference>
<feature type="transmembrane region" description="Helical" evidence="12">
    <location>
        <begin position="38"/>
        <end position="56"/>
    </location>
</feature>
<dbReference type="SUPFAM" id="SSF55874">
    <property type="entry name" value="ATPase domain of HSP90 chaperone/DNA topoisomerase II/histidine kinase"/>
    <property type="match status" value="1"/>
</dbReference>
<evidence type="ECO:0000256" key="11">
    <source>
        <dbReference type="SAM" id="MobiDB-lite"/>
    </source>
</evidence>
<sequence>MNVDPNLHVGESVPDGKKSENREKKVRRGPFSSLGRRIMAINLFSVVFLAGGILYLDQFRDGLIEARFQALTTNGRMIAGALGEAALQEVSLDGQVQYLTLDSLPIKRVLRRLSIVTNTPALLFDREGVLIADSRRLISAGRNIVSEELPPPEVKSPVRLFFEELYDGWEKLFPAKYDYPLFPTNPIPSAADFQEIGSAINGDNGRMTRQTYKGELVLSVSVPVQGFKHILGGLLLTESGSSIDDAVRSAQVTTLIVFAVTLVITLLLSLFLARTIAAPIHVLAEAADKVRRGIGRRMVIPDFSDRKDEIGDLSVSFRAMTTALYDRLDAIEAFAADVAHELKNPLTSLGTAVQAFERVKDEETREKLRVVIASDVKRLDRLITDISAASRLDAELSRAEGEPVDLIKLVEGVLDGYRTTQMFTAISFDFKRPGKAVKVTGLPGRLGQVLRNLIDNAVSFSPEDGQVLIRLKEDDKFVELSVEDEGPGIPENKLDAIFSRFYTERPKAEGFGRHSGLGLSISRLIIDAHGGTITARNRTDETGKVLGAIFLIKLPK</sequence>
<dbReference type="PANTHER" id="PTHR45436:SF5">
    <property type="entry name" value="SENSOR HISTIDINE KINASE TRCS"/>
    <property type="match status" value="1"/>
</dbReference>
<evidence type="ECO:0000256" key="6">
    <source>
        <dbReference type="ARBA" id="ARBA00022692"/>
    </source>
</evidence>
<dbReference type="Pfam" id="PF13755">
    <property type="entry name" value="Sensor_TM1"/>
    <property type="match status" value="1"/>
</dbReference>
<comment type="subcellular location">
    <subcellularLocation>
        <location evidence="2">Membrane</location>
    </subcellularLocation>
</comment>
<keyword evidence="5" id="KW-0808">Transferase</keyword>
<comment type="catalytic activity">
    <reaction evidence="1">
        <text>ATP + protein L-histidine = ADP + protein N-phospho-L-histidine.</text>
        <dbReference type="EC" id="2.7.13.3"/>
    </reaction>
</comment>
<dbReference type="InterPro" id="IPR036097">
    <property type="entry name" value="HisK_dim/P_sf"/>
</dbReference>
<dbReference type="EMBL" id="JAFLNC010000001">
    <property type="protein sequence ID" value="MBO0332695.1"/>
    <property type="molecule type" value="Genomic_DNA"/>
</dbReference>
<dbReference type="InterPro" id="IPR005467">
    <property type="entry name" value="His_kinase_dom"/>
</dbReference>
<evidence type="ECO:0000313" key="15">
    <source>
        <dbReference type="EMBL" id="MBO0332695.1"/>
    </source>
</evidence>
<keyword evidence="10 12" id="KW-0472">Membrane</keyword>
<keyword evidence="7" id="KW-0418">Kinase</keyword>
<dbReference type="PROSITE" id="PS50109">
    <property type="entry name" value="HIS_KIN"/>
    <property type="match status" value="1"/>
</dbReference>
<dbReference type="InterPro" id="IPR003660">
    <property type="entry name" value="HAMP_dom"/>
</dbReference>
<dbReference type="SMART" id="SM00304">
    <property type="entry name" value="HAMP"/>
    <property type="match status" value="1"/>
</dbReference>
<dbReference type="PANTHER" id="PTHR45436">
    <property type="entry name" value="SENSOR HISTIDINE KINASE YKOH"/>
    <property type="match status" value="1"/>
</dbReference>
<dbReference type="Pfam" id="PF00672">
    <property type="entry name" value="HAMP"/>
    <property type="match status" value="1"/>
</dbReference>
<dbReference type="InterPro" id="IPR004358">
    <property type="entry name" value="Sig_transdc_His_kin-like_C"/>
</dbReference>
<reference evidence="15 16" key="1">
    <citation type="submission" date="2021-03" db="EMBL/GenBank/DDBJ databases">
        <title>Sneathiella sp. CAU 1612 isolated from Kang Won-do.</title>
        <authorList>
            <person name="Kim W."/>
        </authorList>
    </citation>
    <scope>NUCLEOTIDE SEQUENCE [LARGE SCALE GENOMIC DNA]</scope>
    <source>
        <strain evidence="15 16">CAU 1612</strain>
    </source>
</reference>
<evidence type="ECO:0000256" key="3">
    <source>
        <dbReference type="ARBA" id="ARBA00012438"/>
    </source>
</evidence>
<dbReference type="SMART" id="SM00387">
    <property type="entry name" value="HATPase_c"/>
    <property type="match status" value="1"/>
</dbReference>
<evidence type="ECO:0000259" key="14">
    <source>
        <dbReference type="PROSITE" id="PS50885"/>
    </source>
</evidence>
<keyword evidence="4" id="KW-0597">Phosphoprotein</keyword>
<dbReference type="InterPro" id="IPR050428">
    <property type="entry name" value="TCS_sensor_his_kinase"/>
</dbReference>
<feature type="compositionally biased region" description="Basic and acidic residues" evidence="11">
    <location>
        <begin position="14"/>
        <end position="23"/>
    </location>
</feature>
<dbReference type="Proteomes" id="UP000664761">
    <property type="component" value="Unassembled WGS sequence"/>
</dbReference>
<evidence type="ECO:0000256" key="5">
    <source>
        <dbReference type="ARBA" id="ARBA00022679"/>
    </source>
</evidence>
<evidence type="ECO:0000259" key="13">
    <source>
        <dbReference type="PROSITE" id="PS50109"/>
    </source>
</evidence>
<dbReference type="Gene3D" id="3.30.565.10">
    <property type="entry name" value="Histidine kinase-like ATPase, C-terminal domain"/>
    <property type="match status" value="1"/>
</dbReference>
<dbReference type="InterPro" id="IPR003594">
    <property type="entry name" value="HATPase_dom"/>
</dbReference>
<keyword evidence="6 12" id="KW-0812">Transmembrane</keyword>